<evidence type="ECO:0000313" key="2">
    <source>
        <dbReference type="EMBL" id="MFN1217645.1"/>
    </source>
</evidence>
<sequence>MKKSKLLLLGIGLLVNSLEAQIGVNTATPLGTFHVDGSKDNVENPTNSQQSNDFIVKSTGDTGIGTTILDPSAKLQVNADNKGVLIPRVALTATNDGTTIPAPAKGLIVYNINSNANMEEGFYTNYGTPSSPNWITYKKQDKNNWEFIDVFEKTATGPVDRVVVSGSIINNIDLGMSVTVTVPANSQAKIIVAYSIPIGTSVNAPSNFGGYFGIRFLKNNVEFPEGSRKQTISTPVAANAEFSPSKMVSIGGTASDTIVNNTDTPISVSYTLNGYVESFSGTFSQALIRFNMWSATGPNFNWGKGYMNVQLFTKPII</sequence>
<protein>
    <recommendedName>
        <fullName evidence="4">ZU5 domain-containing protein</fullName>
    </recommendedName>
</protein>
<proteinExistence type="predicted"/>
<keyword evidence="1" id="KW-0732">Signal</keyword>
<keyword evidence="3" id="KW-1185">Reference proteome</keyword>
<organism evidence="2 3">
    <name type="scientific">Chryseobacterium kwangjuense</name>
    <dbReference type="NCBI Taxonomy" id="267125"/>
    <lineage>
        <taxon>Bacteria</taxon>
        <taxon>Pseudomonadati</taxon>
        <taxon>Bacteroidota</taxon>
        <taxon>Flavobacteriia</taxon>
        <taxon>Flavobacteriales</taxon>
        <taxon>Weeksellaceae</taxon>
        <taxon>Chryseobacterium group</taxon>
        <taxon>Chryseobacterium</taxon>
    </lineage>
</organism>
<feature type="signal peptide" evidence="1">
    <location>
        <begin position="1"/>
        <end position="20"/>
    </location>
</feature>
<feature type="chain" id="PRO_5045460266" description="ZU5 domain-containing protein" evidence="1">
    <location>
        <begin position="21"/>
        <end position="317"/>
    </location>
</feature>
<evidence type="ECO:0008006" key="4">
    <source>
        <dbReference type="Google" id="ProtNLM"/>
    </source>
</evidence>
<name>A0ABW9K5F7_9FLAO</name>
<dbReference type="Proteomes" id="UP001634154">
    <property type="component" value="Unassembled WGS sequence"/>
</dbReference>
<comment type="caution">
    <text evidence="2">The sequence shown here is derived from an EMBL/GenBank/DDBJ whole genome shotgun (WGS) entry which is preliminary data.</text>
</comment>
<dbReference type="RefSeq" id="WP_409356816.1">
    <property type="nucleotide sequence ID" value="NZ_JBJXVJ010000002.1"/>
</dbReference>
<reference evidence="2 3" key="1">
    <citation type="submission" date="2024-12" db="EMBL/GenBank/DDBJ databases">
        <title>Draft genome sequence of Chryseobacterium kwangjuense AG447.</title>
        <authorList>
            <person name="Cheptsov V.S."/>
            <person name="Belov A."/>
            <person name="Zavarzina A.G."/>
        </authorList>
    </citation>
    <scope>NUCLEOTIDE SEQUENCE [LARGE SCALE GENOMIC DNA]</scope>
    <source>
        <strain evidence="2 3">AG447</strain>
    </source>
</reference>
<evidence type="ECO:0000256" key="1">
    <source>
        <dbReference type="SAM" id="SignalP"/>
    </source>
</evidence>
<accession>A0ABW9K5F7</accession>
<gene>
    <name evidence="2" type="ORF">ACKW6Q_11815</name>
</gene>
<dbReference type="EMBL" id="JBJXVJ010000002">
    <property type="protein sequence ID" value="MFN1217645.1"/>
    <property type="molecule type" value="Genomic_DNA"/>
</dbReference>
<evidence type="ECO:0000313" key="3">
    <source>
        <dbReference type="Proteomes" id="UP001634154"/>
    </source>
</evidence>